<dbReference type="SUPFAM" id="SSF161098">
    <property type="entry name" value="MetI-like"/>
    <property type="match status" value="1"/>
</dbReference>
<comment type="similarity">
    <text evidence="7">Belongs to the binding-protein-dependent transport system permease family.</text>
</comment>
<dbReference type="PANTHER" id="PTHR43005:SF2">
    <property type="entry name" value="INTEGRAL MEMBRANE SUGAR TRANSPORT PROTEIN"/>
    <property type="match status" value="1"/>
</dbReference>
<keyword evidence="3" id="KW-1003">Cell membrane</keyword>
<keyword evidence="5 7" id="KW-1133">Transmembrane helix</keyword>
<feature type="region of interest" description="Disordered" evidence="8">
    <location>
        <begin position="1"/>
        <end position="31"/>
    </location>
</feature>
<protein>
    <submittedName>
        <fullName evidence="10">Sugar ABC transporter permease</fullName>
    </submittedName>
</protein>
<gene>
    <name evidence="10" type="ORF">TPA0910_75920</name>
</gene>
<accession>A0ABQ3UC22</accession>
<feature type="transmembrane region" description="Helical" evidence="7">
    <location>
        <begin position="285"/>
        <end position="307"/>
    </location>
</feature>
<dbReference type="PROSITE" id="PS50928">
    <property type="entry name" value="ABC_TM1"/>
    <property type="match status" value="1"/>
</dbReference>
<evidence type="ECO:0000256" key="2">
    <source>
        <dbReference type="ARBA" id="ARBA00022448"/>
    </source>
</evidence>
<dbReference type="PANTHER" id="PTHR43005">
    <property type="entry name" value="BLR7065 PROTEIN"/>
    <property type="match status" value="1"/>
</dbReference>
<evidence type="ECO:0000259" key="9">
    <source>
        <dbReference type="PROSITE" id="PS50928"/>
    </source>
</evidence>
<dbReference type="Proteomes" id="UP001054854">
    <property type="component" value="Unassembled WGS sequence"/>
</dbReference>
<feature type="transmembrane region" description="Helical" evidence="7">
    <location>
        <begin position="97"/>
        <end position="122"/>
    </location>
</feature>
<sequence length="321" mass="35635">MSHPTTAVPVRGERPPAATPAAPARPKAPRNRAREWATRAPLLPALIFLIVVTQLPFVATLVISLFDWNSFRPDRREFAGLENYKTVLSDQALRDSIVTTVLLTASVVIVSVVLGLLLALLLDRKFRGRGLVRTMLIAPFLLVPVASALLWKHALYNPEYGLFNGVLNWLGGPQPEWLTDMPLIAVEASLIWQWTPFMMLILLAGLQSRPLETMEAARLDGAGNWQIFRYLTLPHLRRYLELGTLLGSIYIVQNFDAVFTMTRGGLDTANLPYTIYETFYNAHEYGLASAAGVVVVIGTIIIATFALRVVSSLFREEVSHA</sequence>
<evidence type="ECO:0000256" key="3">
    <source>
        <dbReference type="ARBA" id="ARBA00022475"/>
    </source>
</evidence>
<reference evidence="10" key="1">
    <citation type="submission" date="2024-05" db="EMBL/GenBank/DDBJ databases">
        <title>Whole genome shotgun sequence of Streptomyces hygroscopicus NBRC 113678.</title>
        <authorList>
            <person name="Komaki H."/>
            <person name="Tamura T."/>
        </authorList>
    </citation>
    <scope>NUCLEOTIDE SEQUENCE</scope>
    <source>
        <strain evidence="10">N11-34</strain>
    </source>
</reference>
<evidence type="ECO:0000313" key="10">
    <source>
        <dbReference type="EMBL" id="GHJ33159.1"/>
    </source>
</evidence>
<proteinExistence type="inferred from homology"/>
<evidence type="ECO:0000256" key="5">
    <source>
        <dbReference type="ARBA" id="ARBA00022989"/>
    </source>
</evidence>
<dbReference type="InterPro" id="IPR000515">
    <property type="entry name" value="MetI-like"/>
</dbReference>
<comment type="caution">
    <text evidence="10">The sequence shown here is derived from an EMBL/GenBank/DDBJ whole genome shotgun (WGS) entry which is preliminary data.</text>
</comment>
<evidence type="ECO:0000256" key="6">
    <source>
        <dbReference type="ARBA" id="ARBA00023136"/>
    </source>
</evidence>
<dbReference type="CDD" id="cd06261">
    <property type="entry name" value="TM_PBP2"/>
    <property type="match status" value="1"/>
</dbReference>
<keyword evidence="6 7" id="KW-0472">Membrane</keyword>
<evidence type="ECO:0000256" key="8">
    <source>
        <dbReference type="SAM" id="MobiDB-lite"/>
    </source>
</evidence>
<name>A0ABQ3UC22_STRHY</name>
<feature type="compositionally biased region" description="Low complexity" evidence="8">
    <location>
        <begin position="15"/>
        <end position="25"/>
    </location>
</feature>
<evidence type="ECO:0000256" key="1">
    <source>
        <dbReference type="ARBA" id="ARBA00004651"/>
    </source>
</evidence>
<feature type="transmembrane region" description="Helical" evidence="7">
    <location>
        <begin position="42"/>
        <end position="66"/>
    </location>
</feature>
<keyword evidence="4 7" id="KW-0812">Transmembrane</keyword>
<feature type="domain" description="ABC transmembrane type-1" evidence="9">
    <location>
        <begin position="97"/>
        <end position="306"/>
    </location>
</feature>
<feature type="transmembrane region" description="Helical" evidence="7">
    <location>
        <begin position="183"/>
        <end position="206"/>
    </location>
</feature>
<dbReference type="EMBL" id="BNEK01000005">
    <property type="protein sequence ID" value="GHJ33159.1"/>
    <property type="molecule type" value="Genomic_DNA"/>
</dbReference>
<dbReference type="RefSeq" id="WP_060948663.1">
    <property type="nucleotide sequence ID" value="NZ_BBON01000021.1"/>
</dbReference>
<comment type="subcellular location">
    <subcellularLocation>
        <location evidence="1 7">Cell membrane</location>
        <topology evidence="1 7">Multi-pass membrane protein</topology>
    </subcellularLocation>
</comment>
<evidence type="ECO:0000256" key="7">
    <source>
        <dbReference type="RuleBase" id="RU363032"/>
    </source>
</evidence>
<dbReference type="Pfam" id="PF00528">
    <property type="entry name" value="BPD_transp_1"/>
    <property type="match status" value="1"/>
</dbReference>
<dbReference type="Gene3D" id="1.10.3720.10">
    <property type="entry name" value="MetI-like"/>
    <property type="match status" value="1"/>
</dbReference>
<keyword evidence="2 7" id="KW-0813">Transport</keyword>
<feature type="transmembrane region" description="Helical" evidence="7">
    <location>
        <begin position="134"/>
        <end position="151"/>
    </location>
</feature>
<organism evidence="10 11">
    <name type="scientific">Streptomyces hygroscopicus</name>
    <dbReference type="NCBI Taxonomy" id="1912"/>
    <lineage>
        <taxon>Bacteria</taxon>
        <taxon>Bacillati</taxon>
        <taxon>Actinomycetota</taxon>
        <taxon>Actinomycetes</taxon>
        <taxon>Kitasatosporales</taxon>
        <taxon>Streptomycetaceae</taxon>
        <taxon>Streptomyces</taxon>
        <taxon>Streptomyces violaceusniger group</taxon>
    </lineage>
</organism>
<keyword evidence="11" id="KW-1185">Reference proteome</keyword>
<dbReference type="InterPro" id="IPR035906">
    <property type="entry name" value="MetI-like_sf"/>
</dbReference>
<evidence type="ECO:0000256" key="4">
    <source>
        <dbReference type="ARBA" id="ARBA00022692"/>
    </source>
</evidence>
<evidence type="ECO:0000313" key="11">
    <source>
        <dbReference type="Proteomes" id="UP001054854"/>
    </source>
</evidence>